<dbReference type="AlphaFoldDB" id="A0A0C5C8P8"/>
<dbReference type="GO" id="GO:0032259">
    <property type="term" value="P:methylation"/>
    <property type="evidence" value="ECO:0007669"/>
    <property type="project" value="UniProtKB-KW"/>
</dbReference>
<evidence type="ECO:0000256" key="7">
    <source>
        <dbReference type="ARBA" id="ARBA00047943"/>
    </source>
</evidence>
<feature type="domain" description="Methyltransferase" evidence="9">
    <location>
        <begin position="86"/>
        <end position="232"/>
    </location>
</feature>
<reference evidence="10 11" key="3">
    <citation type="journal article" date="2019" name="Int. J. Syst. Evol. Microbiol.">
        <title>Nitrosopumilus adriaticus sp. nov. and Nitrosopumilus piranensis sp. nov., two ammonia-oxidizing archaea from the Adriatic Sea and members of the class Nitrososphaeria.</title>
        <authorList>
            <person name="Bayer B."/>
            <person name="Vojvoda J."/>
            <person name="Reinthaler T."/>
            <person name="Reyes C."/>
            <person name="Pinto M."/>
            <person name="Herndl G.J."/>
        </authorList>
    </citation>
    <scope>NUCLEOTIDE SEQUENCE [LARGE SCALE GENOMIC DNA]</scope>
    <source>
        <strain evidence="10 11">D3C</strain>
    </source>
</reference>
<dbReference type="Gene3D" id="3.40.50.150">
    <property type="entry name" value="Vaccinia Virus protein VP39"/>
    <property type="match status" value="1"/>
</dbReference>
<keyword evidence="10" id="KW-0489">Methyltransferase</keyword>
<dbReference type="HOGENOM" id="CLU_052868_1_1_2"/>
<evidence type="ECO:0000256" key="6">
    <source>
        <dbReference type="ARBA" id="ARBA00047941"/>
    </source>
</evidence>
<gene>
    <name evidence="10" type="ORF">NPIRD3C_0359</name>
</gene>
<dbReference type="SUPFAM" id="SSF53335">
    <property type="entry name" value="S-adenosyl-L-methionine-dependent methyltransferases"/>
    <property type="match status" value="1"/>
</dbReference>
<dbReference type="InterPro" id="IPR026669">
    <property type="entry name" value="Arsenite_MeTrfase-like"/>
</dbReference>
<comment type="catalytic activity">
    <reaction evidence="6">
        <text>arsenic triglutathione + [thioredoxin]-dithiol + S-adenosyl-L-methionine + 2 H2O = methylarsonous acid + [thioredoxin]-disulfide + 3 glutathione + S-adenosyl-L-homocysteine + H(+)</text>
        <dbReference type="Rhea" id="RHEA:69460"/>
        <dbReference type="Rhea" id="RHEA-COMP:10698"/>
        <dbReference type="Rhea" id="RHEA-COMP:10700"/>
        <dbReference type="ChEBI" id="CHEBI:15377"/>
        <dbReference type="ChEBI" id="CHEBI:15378"/>
        <dbReference type="ChEBI" id="CHEBI:17826"/>
        <dbReference type="ChEBI" id="CHEBI:29950"/>
        <dbReference type="ChEBI" id="CHEBI:50058"/>
        <dbReference type="ChEBI" id="CHEBI:57856"/>
        <dbReference type="ChEBI" id="CHEBI:57925"/>
        <dbReference type="ChEBI" id="CHEBI:59789"/>
        <dbReference type="ChEBI" id="CHEBI:183640"/>
        <dbReference type="EC" id="2.1.1.137"/>
    </reaction>
</comment>
<sequence>MTTLIVYLVNHSMENSIKEDIKKRYSKIVMSGNDDCCCMPGECTTGDSLVDATKLIGYDQKDLESIPQEAILGVGCGAPINHAELKEGEIVVDLGSGAGIDIFLAAKKVLDSGKAIGIDMTDQMLEKARENALKGNYSNVEFKKGDIEESIPLDHNSVDAVISNCVINLTTNKTNAFKEVFRILRSNGRMVISDLITDVELPSGEVNSDQWCECIDGALTKENYLSCMRQAGFEKIQVLEERAYMEGEKINGRKITSLVIKATK</sequence>
<keyword evidence="1 10" id="KW-0808">Transferase</keyword>
<evidence type="ECO:0000256" key="8">
    <source>
        <dbReference type="ARBA" id="ARBA00048428"/>
    </source>
</evidence>
<dbReference type="PATRIC" id="fig|1582439.9.peg.361"/>
<dbReference type="NCBIfam" id="NF008823">
    <property type="entry name" value="PRK11873.1"/>
    <property type="match status" value="1"/>
</dbReference>
<reference evidence="11" key="1">
    <citation type="submission" date="2015-02" db="EMBL/GenBank/DDBJ databases">
        <title>Characterization of two novel Thaumarchaeota isolated from the Northern Adriatic Sea.</title>
        <authorList>
            <person name="Bayer B."/>
            <person name="Vojvoda J."/>
            <person name="Offre P."/>
            <person name="Srivastava A."/>
            <person name="Elisabeth N."/>
            <person name="Garcia J.A.L."/>
            <person name="Schleper C."/>
            <person name="Herndl G.J."/>
        </authorList>
    </citation>
    <scope>NUCLEOTIDE SEQUENCE [LARGE SCALE GENOMIC DNA]</scope>
    <source>
        <strain evidence="11">D3C</strain>
    </source>
</reference>
<evidence type="ECO:0000259" key="9">
    <source>
        <dbReference type="Pfam" id="PF13847"/>
    </source>
</evidence>
<dbReference type="PANTHER" id="PTHR43675">
    <property type="entry name" value="ARSENITE METHYLTRANSFERASE"/>
    <property type="match status" value="1"/>
</dbReference>
<dbReference type="PANTHER" id="PTHR43675:SF8">
    <property type="entry name" value="ARSENITE METHYLTRANSFERASE"/>
    <property type="match status" value="1"/>
</dbReference>
<comment type="catalytic activity">
    <reaction evidence="8">
        <text>arsenic triglutathione + 3 [thioredoxin]-dithiol + 3 S-adenosyl-L-methionine = trimethylarsine + 3 [thioredoxin]-disulfide + 3 glutathione + 3 S-adenosyl-L-homocysteine + 3 H(+)</text>
        <dbReference type="Rhea" id="RHEA:69432"/>
        <dbReference type="Rhea" id="RHEA-COMP:10698"/>
        <dbReference type="Rhea" id="RHEA-COMP:10700"/>
        <dbReference type="ChEBI" id="CHEBI:15378"/>
        <dbReference type="ChEBI" id="CHEBI:27130"/>
        <dbReference type="ChEBI" id="CHEBI:29950"/>
        <dbReference type="ChEBI" id="CHEBI:50058"/>
        <dbReference type="ChEBI" id="CHEBI:57856"/>
        <dbReference type="ChEBI" id="CHEBI:57925"/>
        <dbReference type="ChEBI" id="CHEBI:59789"/>
        <dbReference type="ChEBI" id="CHEBI:183640"/>
        <dbReference type="EC" id="2.1.1.137"/>
    </reaction>
</comment>
<comment type="similarity">
    <text evidence="3">Belongs to the methyltransferase superfamily. Arsenite methyltransferase family.</text>
</comment>
<evidence type="ECO:0000256" key="4">
    <source>
        <dbReference type="ARBA" id="ARBA00034521"/>
    </source>
</evidence>
<dbReference type="InterPro" id="IPR029063">
    <property type="entry name" value="SAM-dependent_MTases_sf"/>
</dbReference>
<organism evidence="10 11">
    <name type="scientific">Nitrosopumilus piranensis</name>
    <dbReference type="NCBI Taxonomy" id="1582439"/>
    <lineage>
        <taxon>Archaea</taxon>
        <taxon>Nitrososphaerota</taxon>
        <taxon>Nitrososphaeria</taxon>
        <taxon>Nitrosopumilales</taxon>
        <taxon>Nitrosopumilaceae</taxon>
        <taxon>Nitrosopumilus</taxon>
    </lineage>
</organism>
<dbReference type="InterPro" id="IPR025714">
    <property type="entry name" value="Methyltranfer_dom"/>
</dbReference>
<evidence type="ECO:0000256" key="1">
    <source>
        <dbReference type="ARBA" id="ARBA00022679"/>
    </source>
</evidence>
<evidence type="ECO:0000256" key="2">
    <source>
        <dbReference type="ARBA" id="ARBA00022691"/>
    </source>
</evidence>
<dbReference type="CDD" id="cd02440">
    <property type="entry name" value="AdoMet_MTases"/>
    <property type="match status" value="1"/>
</dbReference>
<keyword evidence="2" id="KW-0949">S-adenosyl-L-methionine</keyword>
<proteinExistence type="inferred from homology"/>
<evidence type="ECO:0000256" key="3">
    <source>
        <dbReference type="ARBA" id="ARBA00034487"/>
    </source>
</evidence>
<dbReference type="KEGG" id="nid:NPIRD3C_0359"/>
<accession>A0A0C5C8P8</accession>
<evidence type="ECO:0000256" key="5">
    <source>
        <dbReference type="ARBA" id="ARBA00034545"/>
    </source>
</evidence>
<dbReference type="Proteomes" id="UP000032027">
    <property type="component" value="Chromosome"/>
</dbReference>
<keyword evidence="11" id="KW-1185">Reference proteome</keyword>
<comment type="catalytic activity">
    <reaction evidence="7">
        <text>arsenic triglutathione + 2 [thioredoxin]-dithiol + 2 S-adenosyl-L-methionine + H2O = dimethylarsinous acid + 2 [thioredoxin]-disulfide + 3 glutathione + 2 S-adenosyl-L-homocysteine + 2 H(+)</text>
        <dbReference type="Rhea" id="RHEA:69464"/>
        <dbReference type="Rhea" id="RHEA-COMP:10698"/>
        <dbReference type="Rhea" id="RHEA-COMP:10700"/>
        <dbReference type="ChEBI" id="CHEBI:15377"/>
        <dbReference type="ChEBI" id="CHEBI:15378"/>
        <dbReference type="ChEBI" id="CHEBI:23808"/>
        <dbReference type="ChEBI" id="CHEBI:29950"/>
        <dbReference type="ChEBI" id="CHEBI:50058"/>
        <dbReference type="ChEBI" id="CHEBI:57856"/>
        <dbReference type="ChEBI" id="CHEBI:57925"/>
        <dbReference type="ChEBI" id="CHEBI:59789"/>
        <dbReference type="ChEBI" id="CHEBI:183640"/>
        <dbReference type="EC" id="2.1.1.137"/>
    </reaction>
</comment>
<dbReference type="Pfam" id="PF13847">
    <property type="entry name" value="Methyltransf_31"/>
    <property type="match status" value="1"/>
</dbReference>
<dbReference type="GO" id="GO:0030791">
    <property type="term" value="F:arsenite methyltransferase activity"/>
    <property type="evidence" value="ECO:0007669"/>
    <property type="project" value="UniProtKB-EC"/>
</dbReference>
<dbReference type="EC" id="2.1.1.137" evidence="4"/>
<dbReference type="EMBL" id="CP010868">
    <property type="protein sequence ID" value="AJM91577.1"/>
    <property type="molecule type" value="Genomic_DNA"/>
</dbReference>
<dbReference type="STRING" id="1582439.NPIRD3C_0359"/>
<protein>
    <recommendedName>
        <fullName evidence="5">Arsenite methyltransferase</fullName>
        <ecNumber evidence="4">2.1.1.137</ecNumber>
    </recommendedName>
</protein>
<reference evidence="10 11" key="2">
    <citation type="journal article" date="2016" name="ISME J.">
        <title>Physiological and genomic characterization of two novel marine thaumarchaeal strains indicates niche differentiation.</title>
        <authorList>
            <person name="Bayer B."/>
            <person name="Vojvoda J."/>
            <person name="Offre P."/>
            <person name="Alves R.J."/>
            <person name="Elisabeth N.H."/>
            <person name="Garcia J.A."/>
            <person name="Volland J.M."/>
            <person name="Srivastava A."/>
            <person name="Schleper C."/>
            <person name="Herndl G.J."/>
        </authorList>
    </citation>
    <scope>NUCLEOTIDE SEQUENCE [LARGE SCALE GENOMIC DNA]</scope>
    <source>
        <strain evidence="10 11">D3C</strain>
    </source>
</reference>
<evidence type="ECO:0000313" key="11">
    <source>
        <dbReference type="Proteomes" id="UP000032027"/>
    </source>
</evidence>
<evidence type="ECO:0000313" key="10">
    <source>
        <dbReference type="EMBL" id="AJM91577.1"/>
    </source>
</evidence>
<name>A0A0C5C8P8_9ARCH</name>